<accession>A0ABR3IVI6</accession>
<keyword evidence="4 6" id="KW-0378">Hydrolase</keyword>
<evidence type="ECO:0000256" key="2">
    <source>
        <dbReference type="ARBA" id="ARBA00004922"/>
    </source>
</evidence>
<dbReference type="Proteomes" id="UP001556367">
    <property type="component" value="Unassembled WGS sequence"/>
</dbReference>
<evidence type="ECO:0000313" key="7">
    <source>
        <dbReference type="EMBL" id="KAL0947331.1"/>
    </source>
</evidence>
<dbReference type="EMBL" id="JASNQZ010000015">
    <property type="protein sequence ID" value="KAL0947331.1"/>
    <property type="molecule type" value="Genomic_DNA"/>
</dbReference>
<evidence type="ECO:0000256" key="6">
    <source>
        <dbReference type="RuleBase" id="RU361193"/>
    </source>
</evidence>
<dbReference type="PANTHER" id="PTHR11742">
    <property type="entry name" value="MANNOSYL-OLIGOSACCHARIDE ALPHA-1,2-MANNOSIDASE-RELATED"/>
    <property type="match status" value="1"/>
</dbReference>
<comment type="similarity">
    <text evidence="3 6">Belongs to the glycosyl hydrolase 47 family.</text>
</comment>
<dbReference type="InterPro" id="IPR012341">
    <property type="entry name" value="6hp_glycosidase-like_sf"/>
</dbReference>
<dbReference type="Pfam" id="PF01532">
    <property type="entry name" value="Glyco_hydro_47"/>
    <property type="match status" value="1"/>
</dbReference>
<gene>
    <name evidence="7" type="ORF">HGRIS_013450</name>
</gene>
<protein>
    <recommendedName>
        <fullName evidence="6">alpha-1,2-Mannosidase</fullName>
        <ecNumber evidence="6">3.2.1.-</ecNumber>
    </recommendedName>
</protein>
<keyword evidence="6" id="KW-0326">Glycosidase</keyword>
<evidence type="ECO:0000256" key="4">
    <source>
        <dbReference type="ARBA" id="ARBA00022801"/>
    </source>
</evidence>
<dbReference type="InterPro" id="IPR036026">
    <property type="entry name" value="Seven-hairpin_glycosidases"/>
</dbReference>
<dbReference type="InterPro" id="IPR001382">
    <property type="entry name" value="Glyco_hydro_47"/>
</dbReference>
<comment type="caution">
    <text evidence="7">The sequence shown here is derived from an EMBL/GenBank/DDBJ whole genome shotgun (WGS) entry which is preliminary data.</text>
</comment>
<organism evidence="7 8">
    <name type="scientific">Hohenbuehelia grisea</name>
    <dbReference type="NCBI Taxonomy" id="104357"/>
    <lineage>
        <taxon>Eukaryota</taxon>
        <taxon>Fungi</taxon>
        <taxon>Dikarya</taxon>
        <taxon>Basidiomycota</taxon>
        <taxon>Agaricomycotina</taxon>
        <taxon>Agaricomycetes</taxon>
        <taxon>Agaricomycetidae</taxon>
        <taxon>Agaricales</taxon>
        <taxon>Pleurotineae</taxon>
        <taxon>Pleurotaceae</taxon>
        <taxon>Hohenbuehelia</taxon>
    </lineage>
</organism>
<dbReference type="InterPro" id="IPR050749">
    <property type="entry name" value="Glycosyl_Hydrolase_47"/>
</dbReference>
<proteinExistence type="inferred from homology"/>
<evidence type="ECO:0000256" key="3">
    <source>
        <dbReference type="ARBA" id="ARBA00007658"/>
    </source>
</evidence>
<comment type="pathway">
    <text evidence="2">Protein modification; protein glycosylation.</text>
</comment>
<evidence type="ECO:0000256" key="1">
    <source>
        <dbReference type="ARBA" id="ARBA00001913"/>
    </source>
</evidence>
<dbReference type="PRINTS" id="PR00747">
    <property type="entry name" value="GLYHDRLASE47"/>
</dbReference>
<reference evidence="8" key="1">
    <citation type="submission" date="2024-06" db="EMBL/GenBank/DDBJ databases">
        <title>Multi-omics analyses provide insights into the biosynthesis of the anticancer antibiotic pleurotin in Hohenbuehelia grisea.</title>
        <authorList>
            <person name="Weaver J.A."/>
            <person name="Alberti F."/>
        </authorList>
    </citation>
    <scope>NUCLEOTIDE SEQUENCE [LARGE SCALE GENOMIC DNA]</scope>
    <source>
        <strain evidence="8">T-177</strain>
    </source>
</reference>
<name>A0ABR3IVI6_9AGAR</name>
<comment type="cofactor">
    <cofactor evidence="1">
        <name>Ca(2+)</name>
        <dbReference type="ChEBI" id="CHEBI:29108"/>
    </cofactor>
</comment>
<keyword evidence="8" id="KW-1185">Reference proteome</keyword>
<dbReference type="SUPFAM" id="SSF48225">
    <property type="entry name" value="Seven-hairpin glycosidases"/>
    <property type="match status" value="1"/>
</dbReference>
<dbReference type="EC" id="3.2.1.-" evidence="6"/>
<evidence type="ECO:0000256" key="5">
    <source>
        <dbReference type="ARBA" id="ARBA00023157"/>
    </source>
</evidence>
<dbReference type="Gene3D" id="1.50.10.10">
    <property type="match status" value="1"/>
</dbReference>
<keyword evidence="5" id="KW-1015">Disulfide bond</keyword>
<sequence length="459" mass="51571">MVDSLDTMWLMGFHSEFNASMQVVAGITFDLPDDEYAPFFETVIRYLGGLLSAYAISGETLLLSRADDLGRKLLPVFNSTSGLPKFGVNTVTGLTSLGSQGGSDPSLAAKAGSVLFAEIATCQMEYKYLAHLTGRKEYFQKVEDVMDKMYTANVEDGLFAETWDPKTAAPLDHHLTAGGASDSGYEYFLKQYLLSNKSEPKARDQYIKSANGIINNLLYLSPKRGLLYVTDTNNTQPSHILEHLSCFLPGLFALGVHTIGDELAPRERQLHQWAATGLAHTCWTVYAESATGLGAEKVRFVNTSKPWIGHVEAWERAGSSGGLPPGLREVPPAGEGDRDYILEKEYYILRPETIESFFIMWKTTGDTKWRERGWAAFEAIEKHARTKHGYANIKNVDKVPVELEDHMPSFFLAETLKYLYLLFLEYDVIPLAKWVFNTEAHPLPKFDWSDWEKKDYRIV</sequence>
<evidence type="ECO:0000313" key="8">
    <source>
        <dbReference type="Proteomes" id="UP001556367"/>
    </source>
</evidence>